<dbReference type="InterPro" id="IPR013221">
    <property type="entry name" value="Mur_ligase_cen"/>
</dbReference>
<sequence>MGRILEYRGSSLIQLVNPYGPKVNLGVASDISKGAPLMLLTEYGVCDYGNTPHCNCSFFSNVFQFHPSFSFSLLLSPSLPTLLSPRCNVISAKTHRHSGLLVSTSNRKYYANSFDDFQKIHCQATLYDKLQQQDLEEETGNYDGESEVKIEVPNFKMSLTELLDKSRVVPLSVYGDLKVEMTGTQQDSRELIGEDSAIASKSRGIDDSLGYKALVIVEDTNSALASLAASFYGHPSMSMCVISITGTIEMLHNGYEAVVMEASSERLSIWRCREVDFNIAVLTNFTRDHLDFHVTMDRYKKSKAKSFQRMVNPERHHKVVNIDDPNSKFFISQGNPQVPLVTFTIDNKNADVHALKVVLEWDSGLAGAPLDDIGRGIENVDAVPRRCEVINEGQPFGVNVDYAHTPDAVSSLLGFVREVEPKRIITVEILDDMLAGVGRSMQEHLKYGENDYHPPLSDGHQLYVHQNRRVAIRNAIAMCEGDMIVTAGKGHETYLIRGDEKEFFDREECRVALKLRYDK</sequence>
<evidence type="ECO:0000313" key="3">
    <source>
        <dbReference type="EMBL" id="KAE8677979.1"/>
    </source>
</evidence>
<dbReference type="PANTHER" id="PTHR23135">
    <property type="entry name" value="MUR LIGASE FAMILY MEMBER"/>
    <property type="match status" value="1"/>
</dbReference>
<reference evidence="3" key="1">
    <citation type="submission" date="2019-09" db="EMBL/GenBank/DDBJ databases">
        <title>Draft genome information of white flower Hibiscus syriacus.</title>
        <authorList>
            <person name="Kim Y.-M."/>
        </authorList>
    </citation>
    <scope>NUCLEOTIDE SEQUENCE [LARGE SCALE GENOMIC DNA]</scope>
    <source>
        <strain evidence="3">YM2019G1</strain>
    </source>
</reference>
<feature type="domain" description="Mur ligase C-terminal" evidence="1">
    <location>
        <begin position="385"/>
        <end position="490"/>
    </location>
</feature>
<dbReference type="GO" id="GO:0005524">
    <property type="term" value="F:ATP binding"/>
    <property type="evidence" value="ECO:0007669"/>
    <property type="project" value="InterPro"/>
</dbReference>
<dbReference type="Pfam" id="PF02875">
    <property type="entry name" value="Mur_ligase_C"/>
    <property type="match status" value="1"/>
</dbReference>
<dbReference type="AlphaFoldDB" id="A0A6A2YIB1"/>
<evidence type="ECO:0000313" key="4">
    <source>
        <dbReference type="Proteomes" id="UP000436088"/>
    </source>
</evidence>
<dbReference type="SUPFAM" id="SSF53623">
    <property type="entry name" value="MurD-like peptide ligases, catalytic domain"/>
    <property type="match status" value="1"/>
</dbReference>
<gene>
    <name evidence="3" type="ORF">F3Y22_tig00111463pilonHSYRG00113</name>
</gene>
<dbReference type="InterPro" id="IPR036615">
    <property type="entry name" value="Mur_ligase_C_dom_sf"/>
</dbReference>
<dbReference type="InterPro" id="IPR004101">
    <property type="entry name" value="Mur_ligase_C"/>
</dbReference>
<name>A0A6A2YIB1_HIBSY</name>
<protein>
    <submittedName>
        <fullName evidence="3">Uncharacterized protein</fullName>
    </submittedName>
</protein>
<proteinExistence type="predicted"/>
<accession>A0A6A2YIB1</accession>
<keyword evidence="4" id="KW-1185">Reference proteome</keyword>
<dbReference type="Gene3D" id="3.40.1190.10">
    <property type="entry name" value="Mur-like, catalytic domain"/>
    <property type="match status" value="1"/>
</dbReference>
<dbReference type="Gene3D" id="3.90.190.20">
    <property type="entry name" value="Mur ligase, C-terminal domain"/>
    <property type="match status" value="2"/>
</dbReference>
<dbReference type="InterPro" id="IPR036565">
    <property type="entry name" value="Mur-like_cat_sf"/>
</dbReference>
<dbReference type="GO" id="GO:0016881">
    <property type="term" value="F:acid-amino acid ligase activity"/>
    <property type="evidence" value="ECO:0007669"/>
    <property type="project" value="InterPro"/>
</dbReference>
<dbReference type="PANTHER" id="PTHR23135:SF4">
    <property type="entry name" value="UDP-N-ACETYLMURAMOYL-L-ALANYL-D-GLUTAMATE--2,6-DIAMINOPIMELATE LIGASE MURE HOMOLOG, CHLOROPLASTIC"/>
    <property type="match status" value="1"/>
</dbReference>
<dbReference type="Pfam" id="PF08245">
    <property type="entry name" value="Mur_ligase_M"/>
    <property type="match status" value="1"/>
</dbReference>
<evidence type="ECO:0000259" key="1">
    <source>
        <dbReference type="Pfam" id="PF02875"/>
    </source>
</evidence>
<feature type="domain" description="Mur ligase central" evidence="2">
    <location>
        <begin position="249"/>
        <end position="359"/>
    </location>
</feature>
<dbReference type="SUPFAM" id="SSF53244">
    <property type="entry name" value="MurD-like peptide ligases, peptide-binding domain"/>
    <property type="match status" value="1"/>
</dbReference>
<dbReference type="EMBL" id="VEPZ02001347">
    <property type="protein sequence ID" value="KAE8677979.1"/>
    <property type="molecule type" value="Genomic_DNA"/>
</dbReference>
<comment type="caution">
    <text evidence="3">The sequence shown here is derived from an EMBL/GenBank/DDBJ whole genome shotgun (WGS) entry which is preliminary data.</text>
</comment>
<organism evidence="3 4">
    <name type="scientific">Hibiscus syriacus</name>
    <name type="common">Rose of Sharon</name>
    <dbReference type="NCBI Taxonomy" id="106335"/>
    <lineage>
        <taxon>Eukaryota</taxon>
        <taxon>Viridiplantae</taxon>
        <taxon>Streptophyta</taxon>
        <taxon>Embryophyta</taxon>
        <taxon>Tracheophyta</taxon>
        <taxon>Spermatophyta</taxon>
        <taxon>Magnoliopsida</taxon>
        <taxon>eudicotyledons</taxon>
        <taxon>Gunneridae</taxon>
        <taxon>Pentapetalae</taxon>
        <taxon>rosids</taxon>
        <taxon>malvids</taxon>
        <taxon>Malvales</taxon>
        <taxon>Malvaceae</taxon>
        <taxon>Malvoideae</taxon>
        <taxon>Hibiscus</taxon>
    </lineage>
</organism>
<evidence type="ECO:0000259" key="2">
    <source>
        <dbReference type="Pfam" id="PF08245"/>
    </source>
</evidence>
<dbReference type="Proteomes" id="UP000436088">
    <property type="component" value="Unassembled WGS sequence"/>
</dbReference>